<organism evidence="2 3">
    <name type="scientific">Streptomyces hundungensis</name>
    <dbReference type="NCBI Taxonomy" id="1077946"/>
    <lineage>
        <taxon>Bacteria</taxon>
        <taxon>Bacillati</taxon>
        <taxon>Actinomycetota</taxon>
        <taxon>Actinomycetes</taxon>
        <taxon>Kitasatosporales</taxon>
        <taxon>Streptomycetaceae</taxon>
        <taxon>Streptomyces</taxon>
    </lineage>
</organism>
<dbReference type="InterPro" id="IPR006311">
    <property type="entry name" value="TAT_signal"/>
</dbReference>
<keyword evidence="3" id="KW-1185">Reference proteome</keyword>
<protein>
    <recommendedName>
        <fullName evidence="1">SnoaL-like domain-containing protein</fullName>
    </recommendedName>
</protein>
<evidence type="ECO:0000313" key="2">
    <source>
        <dbReference type="EMBL" id="AYG79783.1"/>
    </source>
</evidence>
<evidence type="ECO:0000259" key="1">
    <source>
        <dbReference type="Pfam" id="PF12680"/>
    </source>
</evidence>
<dbReference type="InterPro" id="IPR032710">
    <property type="entry name" value="NTF2-like_dom_sf"/>
</dbReference>
<dbReference type="PROSITE" id="PS51318">
    <property type="entry name" value="TAT"/>
    <property type="match status" value="1"/>
</dbReference>
<name>A0A387HC18_9ACTN</name>
<dbReference type="Gene3D" id="3.10.450.50">
    <property type="match status" value="1"/>
</dbReference>
<dbReference type="EMBL" id="CP032698">
    <property type="protein sequence ID" value="AYG79783.1"/>
    <property type="molecule type" value="Genomic_DNA"/>
</dbReference>
<proteinExistence type="predicted"/>
<dbReference type="Pfam" id="PF12680">
    <property type="entry name" value="SnoaL_2"/>
    <property type="match status" value="1"/>
</dbReference>
<accession>A0A387HC18</accession>
<reference evidence="2 3" key="1">
    <citation type="submission" date="2018-10" db="EMBL/GenBank/DDBJ databases">
        <title>Relationship between Morphology and Antimicrobial Activity in Streptomyces.</title>
        <authorList>
            <person name="Kang H.J."/>
            <person name="Kim S.B."/>
        </authorList>
    </citation>
    <scope>NUCLEOTIDE SEQUENCE [LARGE SCALE GENOMIC DNA]</scope>
    <source>
        <strain evidence="2 3">BH38</strain>
    </source>
</reference>
<sequence>MTTTPDTRPARRHILGLGAALGAAAAALTVPGARAEAAVPKDAAAPATTSGHAAGIVLEQNHAGFPAMPRAVLDFFLASQRADADAWAAAFAPQGVFHDPVGEPALVGREAIRKRIHSILPSFRPFLGITPDEAHMSADFVAVSWRGAAVTLKNRPVNWSGINVFQLDDKGLIKEAWAYFNYAAFKVQLDS</sequence>
<dbReference type="SUPFAM" id="SSF54427">
    <property type="entry name" value="NTF2-like"/>
    <property type="match status" value="1"/>
</dbReference>
<evidence type="ECO:0000313" key="3">
    <source>
        <dbReference type="Proteomes" id="UP000271554"/>
    </source>
</evidence>
<dbReference type="RefSeq" id="WP_120720823.1">
    <property type="nucleotide sequence ID" value="NZ_CP032698.1"/>
</dbReference>
<dbReference type="InterPro" id="IPR037401">
    <property type="entry name" value="SnoaL-like"/>
</dbReference>
<dbReference type="KEGG" id="shun:DWB77_01901"/>
<dbReference type="Proteomes" id="UP000271554">
    <property type="component" value="Chromosome"/>
</dbReference>
<feature type="domain" description="SnoaL-like" evidence="1">
    <location>
        <begin position="73"/>
        <end position="175"/>
    </location>
</feature>
<dbReference type="AlphaFoldDB" id="A0A387HC18"/>
<dbReference type="OrthoDB" id="119146at2"/>
<gene>
    <name evidence="2" type="ORF">DWB77_01901</name>
</gene>